<dbReference type="RefSeq" id="WP_165229743.1">
    <property type="nucleotide sequence ID" value="NZ_CP049257.1"/>
</dbReference>
<evidence type="ECO:0000313" key="3">
    <source>
        <dbReference type="EMBL" id="QIG42364.1"/>
    </source>
</evidence>
<dbReference type="InterPro" id="IPR020568">
    <property type="entry name" value="Ribosomal_Su5_D2-typ_SF"/>
</dbReference>
<dbReference type="Gene3D" id="3.30.230.10">
    <property type="match status" value="1"/>
</dbReference>
<dbReference type="PANTHER" id="PTHR32039">
    <property type="entry name" value="MAGNESIUM-CHELATASE SUBUNIT CHLI"/>
    <property type="match status" value="1"/>
</dbReference>
<dbReference type="InterPro" id="IPR000523">
    <property type="entry name" value="Mg_chelatse_chII-like_cat_dom"/>
</dbReference>
<dbReference type="SUPFAM" id="SSF54211">
    <property type="entry name" value="Ribosomal protein S5 domain 2-like"/>
    <property type="match status" value="1"/>
</dbReference>
<dbReference type="InterPro" id="IPR045006">
    <property type="entry name" value="CHLI-like"/>
</dbReference>
<dbReference type="InterPro" id="IPR027417">
    <property type="entry name" value="P-loop_NTPase"/>
</dbReference>
<dbReference type="AlphaFoldDB" id="A0A6G6WAV9"/>
<proteinExistence type="predicted"/>
<dbReference type="Gene3D" id="3.40.50.300">
    <property type="entry name" value="P-loop containing nucleotide triphosphate hydrolases"/>
    <property type="match status" value="1"/>
</dbReference>
<evidence type="ECO:0000313" key="4">
    <source>
        <dbReference type="Proteomes" id="UP000502996"/>
    </source>
</evidence>
<feature type="domain" description="Magnesium chelatase ChlI-like catalytic" evidence="1">
    <location>
        <begin position="201"/>
        <end position="404"/>
    </location>
</feature>
<dbReference type="Pfam" id="PF13541">
    <property type="entry name" value="ChlI"/>
    <property type="match status" value="1"/>
</dbReference>
<accession>A0A6G6WAV9</accession>
<dbReference type="Pfam" id="PF01078">
    <property type="entry name" value="Mg_chelatase"/>
    <property type="match status" value="1"/>
</dbReference>
<evidence type="ECO:0000259" key="2">
    <source>
        <dbReference type="Pfam" id="PF13335"/>
    </source>
</evidence>
<dbReference type="Pfam" id="PF13335">
    <property type="entry name" value="Mg_chelatase_C"/>
    <property type="match status" value="1"/>
</dbReference>
<dbReference type="NCBIfam" id="TIGR00368">
    <property type="entry name" value="YifB family Mg chelatase-like AAA ATPase"/>
    <property type="match status" value="1"/>
</dbReference>
<dbReference type="Proteomes" id="UP000502996">
    <property type="component" value="Chromosome"/>
</dbReference>
<organism evidence="3 4">
    <name type="scientific">Nocardioides anomalus</name>
    <dbReference type="NCBI Taxonomy" id="2712223"/>
    <lineage>
        <taxon>Bacteria</taxon>
        <taxon>Bacillati</taxon>
        <taxon>Actinomycetota</taxon>
        <taxon>Actinomycetes</taxon>
        <taxon>Propionibacteriales</taxon>
        <taxon>Nocardioidaceae</taxon>
        <taxon>Nocardioides</taxon>
    </lineage>
</organism>
<protein>
    <submittedName>
        <fullName evidence="3">YifB family Mg chelatase-like AAA ATPase</fullName>
    </submittedName>
</protein>
<keyword evidence="4" id="KW-1185">Reference proteome</keyword>
<reference evidence="3 4" key="1">
    <citation type="submission" date="2020-02" db="EMBL/GenBank/DDBJ databases">
        <title>Full genome sequence of Nocardioides sp. R-3366.</title>
        <authorList>
            <person name="Im W.-T."/>
        </authorList>
    </citation>
    <scope>NUCLEOTIDE SEQUENCE [LARGE SCALE GENOMIC DNA]</scope>
    <source>
        <strain evidence="3 4">R-3366</strain>
    </source>
</reference>
<dbReference type="SUPFAM" id="SSF52540">
    <property type="entry name" value="P-loop containing nucleoside triphosphate hydrolases"/>
    <property type="match status" value="1"/>
</dbReference>
<gene>
    <name evidence="3" type="ORF">G5V58_05905</name>
</gene>
<dbReference type="EMBL" id="CP049257">
    <property type="protein sequence ID" value="QIG42364.1"/>
    <property type="molecule type" value="Genomic_DNA"/>
</dbReference>
<dbReference type="KEGG" id="nano:G5V58_05905"/>
<dbReference type="InterPro" id="IPR014721">
    <property type="entry name" value="Ribsml_uS5_D2-typ_fold_subgr"/>
</dbReference>
<sequence>MPFATSRTVSLIGAVGHVIDVQADVSPGQVATVLVGRPDAALNEARDRCRMAIINSQLPWPSTRRTTILLSPADLPKRGTHYDLAIAVAVLGATGNVSRDALDGVAFLGELTLDGGLRSVPGVLPMVLAAARQGVHRLVVPEPQAAEAAMVPGVDVLGVRSLSQVVAELRGEPVPEAPAVTEMAGSRLLSWRGSGRMEQLDLADLVGMEDTRFAVEVAAAGGHHLLLSGPKGSGKTSIAERIPGLLPDLTREEALELTAVHSLAGALEPGDGLRTRPPFTAPHHDASTASLVGGGAGAVRPGEISRAHCGVLLLDEFPLFRTDVINALRQPLESGEITVARAEESVVLPARSIVVLAANPCPCGEFHADVRHNKCQCREVQRRDYRRKVTGPITDRIDITRHLTAATPYASRDPLAVRESTATVRSRVEAARERQAQRYAGEGWRLNGHAPGPALAAQWPLDDEAGRLVDEHLWSGRLTRRGVTRVHRLAWTVADLTGQDRPGAEEADTALRLRSGTPLMANALQRRAG</sequence>
<dbReference type="GO" id="GO:0005524">
    <property type="term" value="F:ATP binding"/>
    <property type="evidence" value="ECO:0007669"/>
    <property type="project" value="InterPro"/>
</dbReference>
<name>A0A6G6WAV9_9ACTN</name>
<feature type="domain" description="Mg chelatase-related protein C-terminal" evidence="2">
    <location>
        <begin position="419"/>
        <end position="514"/>
    </location>
</feature>
<evidence type="ECO:0000259" key="1">
    <source>
        <dbReference type="Pfam" id="PF01078"/>
    </source>
</evidence>
<dbReference type="InterPro" id="IPR004482">
    <property type="entry name" value="Mg_chelat-rel"/>
</dbReference>
<dbReference type="PANTHER" id="PTHR32039:SF7">
    <property type="entry name" value="COMPETENCE PROTEIN COMM"/>
    <property type="match status" value="1"/>
</dbReference>
<dbReference type="InterPro" id="IPR025158">
    <property type="entry name" value="Mg_chelat-rel_C"/>
</dbReference>